<keyword evidence="3" id="KW-0695">RNA-directed DNA polymerase</keyword>
<organism evidence="3 4">
    <name type="scientific">Trifolium medium</name>
    <dbReference type="NCBI Taxonomy" id="97028"/>
    <lineage>
        <taxon>Eukaryota</taxon>
        <taxon>Viridiplantae</taxon>
        <taxon>Streptophyta</taxon>
        <taxon>Embryophyta</taxon>
        <taxon>Tracheophyta</taxon>
        <taxon>Spermatophyta</taxon>
        <taxon>Magnoliopsida</taxon>
        <taxon>eudicotyledons</taxon>
        <taxon>Gunneridae</taxon>
        <taxon>Pentapetalae</taxon>
        <taxon>rosids</taxon>
        <taxon>fabids</taxon>
        <taxon>Fabales</taxon>
        <taxon>Fabaceae</taxon>
        <taxon>Papilionoideae</taxon>
        <taxon>50 kb inversion clade</taxon>
        <taxon>NPAAA clade</taxon>
        <taxon>Hologalegina</taxon>
        <taxon>IRL clade</taxon>
        <taxon>Trifolieae</taxon>
        <taxon>Trifolium</taxon>
    </lineage>
</organism>
<dbReference type="PANTHER" id="PTHR33116">
    <property type="entry name" value="REVERSE TRANSCRIPTASE ZINC-BINDING DOMAIN-CONTAINING PROTEIN-RELATED-RELATED"/>
    <property type="match status" value="1"/>
</dbReference>
<dbReference type="GO" id="GO:0003964">
    <property type="term" value="F:RNA-directed DNA polymerase activity"/>
    <property type="evidence" value="ECO:0007669"/>
    <property type="project" value="UniProtKB-KW"/>
</dbReference>
<dbReference type="Proteomes" id="UP000265520">
    <property type="component" value="Unassembled WGS sequence"/>
</dbReference>
<dbReference type="InterPro" id="IPR000477">
    <property type="entry name" value="RT_dom"/>
</dbReference>
<dbReference type="InterPro" id="IPR026960">
    <property type="entry name" value="RVT-Znf"/>
</dbReference>
<dbReference type="Pfam" id="PF00078">
    <property type="entry name" value="RVT_1"/>
    <property type="match status" value="1"/>
</dbReference>
<dbReference type="AlphaFoldDB" id="A0A392M1E9"/>
<comment type="caution">
    <text evidence="3">The sequence shown here is derived from an EMBL/GenBank/DDBJ whole genome shotgun (WGS) entry which is preliminary data.</text>
</comment>
<keyword evidence="3" id="KW-0548">Nucleotidyltransferase</keyword>
<accession>A0A392M1E9</accession>
<evidence type="ECO:0000313" key="4">
    <source>
        <dbReference type="Proteomes" id="UP000265520"/>
    </source>
</evidence>
<feature type="domain" description="Reverse transcriptase zinc-binding" evidence="2">
    <location>
        <begin position="523"/>
        <end position="593"/>
    </location>
</feature>
<evidence type="ECO:0000259" key="1">
    <source>
        <dbReference type="Pfam" id="PF00078"/>
    </source>
</evidence>
<dbReference type="EMBL" id="LXQA010001960">
    <property type="protein sequence ID" value="MCH81167.1"/>
    <property type="molecule type" value="Genomic_DNA"/>
</dbReference>
<dbReference type="PANTHER" id="PTHR33116:SF78">
    <property type="entry name" value="OS12G0587133 PROTEIN"/>
    <property type="match status" value="1"/>
</dbReference>
<feature type="domain" description="Reverse transcriptase" evidence="1">
    <location>
        <begin position="75"/>
        <end position="249"/>
    </location>
</feature>
<sequence length="693" mass="78964">TQTGWVEGPSHVREAVVSYFRGHFANEEWQRPTLDGIEFPRLSQENVDSLTAIFTLEETSKVVKGCDGSKSPGMVAKVLAARLAKVVGDLIPKTQSAFLKGRKLVEGVVVVNEVIDFAKKTGRECLIFKVDFEKAYDSVDWGFLDYMLQRFGFDMKWRAWMKACVCSESMSVLVNGSPTEEICIKRGLKQGDPLDPLLFLIVAEGLGALMRMVVENGRFKPFLVGRGSMHVSILQYADDTLCIGEATVENLWTLKVVLKGFELVSGIGRTPFNYLGLPVGANPHRYSTWVPMLEAIRRRLGAWGNKYISLGGRIVLINAVLSSIPIFFLSYLKMPVKVWKEMVSVQRNFLWGGLSKRRQISWVKWADICKPKKEGGLGIRDLRLVNLSLLAKWRWKLLMEGDEVWKNVMVAKYGEGVLGKVRLDDMQIGTVCSLWWRDLCQLEKGGEWFSQVAVKKMGGGNSIKFWKDVWVRDQTLELRFPRLFGVSVQQDNVVREVGRWVDARVITDVEDRWVWKPNEAEGFSVKSMYVVLEGVLLPQSLLNDFESVVLKNIWKSAVPSKVCALAWQLCLDRIPTKENLCRRRIVRNDDSLCSLWLGTMVVLPPDVMMSYGQLVGCGGNKKIRKGFSIVWLAFVWVIWRVRNDRVFNNVNGAVEETVDKIQRMSWQWYLNKTTKGSSLLYEWVWNPGDCMLR</sequence>
<reference evidence="3 4" key="1">
    <citation type="journal article" date="2018" name="Front. Plant Sci.">
        <title>Red Clover (Trifolium pratense) and Zigzag Clover (T. medium) - A Picture of Genomic Similarities and Differences.</title>
        <authorList>
            <person name="Dluhosova J."/>
            <person name="Istvanek J."/>
            <person name="Nedelnik J."/>
            <person name="Repkova J."/>
        </authorList>
    </citation>
    <scope>NUCLEOTIDE SEQUENCE [LARGE SCALE GENOMIC DNA]</scope>
    <source>
        <strain evidence="4">cv. 10/8</strain>
        <tissue evidence="3">Leaf</tissue>
    </source>
</reference>
<protein>
    <submittedName>
        <fullName evidence="3">LINE-1 reverse transcriptase like</fullName>
    </submittedName>
</protein>
<evidence type="ECO:0000313" key="3">
    <source>
        <dbReference type="EMBL" id="MCH81167.1"/>
    </source>
</evidence>
<proteinExistence type="predicted"/>
<keyword evidence="4" id="KW-1185">Reference proteome</keyword>
<feature type="non-terminal residue" evidence="3">
    <location>
        <position position="1"/>
    </location>
</feature>
<gene>
    <name evidence="3" type="ORF">A2U01_0001949</name>
</gene>
<dbReference type="Pfam" id="PF13966">
    <property type="entry name" value="zf-RVT"/>
    <property type="match status" value="1"/>
</dbReference>
<evidence type="ECO:0000259" key="2">
    <source>
        <dbReference type="Pfam" id="PF13966"/>
    </source>
</evidence>
<name>A0A392M1E9_9FABA</name>
<keyword evidence="3" id="KW-0808">Transferase</keyword>